<dbReference type="PRINTS" id="PR00080">
    <property type="entry name" value="SDRFAMILY"/>
</dbReference>
<dbReference type="AlphaFoldDB" id="A0A4Q7L553"/>
<sequence>MTAPADTPVAIVSGGSRGLGSVLVERLLKRGWRVATFSRSAGEFVERTEAAAGESFWWQAADLGQPDTLRGFVADVLGRFGRVDLLVNNAGVLHQELFVTTPPAAIERLITANLVAPVTLAHACARAMCRQRGGVIVNVSSINAIRGFRGVAVYSAAKAGLDGFGRSLARELGPLNIRVNSVVPGFFDTEMTAEVTEENRKRIQRRTPLGRLAGIDEMADAAMFLCSEEASFITGQTIVVDGGITC</sequence>
<dbReference type="FunFam" id="3.40.50.720:FF:000173">
    <property type="entry name" value="3-oxoacyl-[acyl-carrier protein] reductase"/>
    <property type="match status" value="1"/>
</dbReference>
<dbReference type="CDD" id="cd05233">
    <property type="entry name" value="SDR_c"/>
    <property type="match status" value="1"/>
</dbReference>
<dbReference type="InterPro" id="IPR020904">
    <property type="entry name" value="Sc_DH/Rdtase_CS"/>
</dbReference>
<comment type="caution">
    <text evidence="4">The sequence shown here is derived from an EMBL/GenBank/DDBJ whole genome shotgun (WGS) entry which is preliminary data.</text>
</comment>
<name>A0A4Q7L553_9PSEU</name>
<dbReference type="GO" id="GO:0016491">
    <property type="term" value="F:oxidoreductase activity"/>
    <property type="evidence" value="ECO:0007669"/>
    <property type="project" value="UniProtKB-KW"/>
</dbReference>
<dbReference type="InterPro" id="IPR057326">
    <property type="entry name" value="KR_dom"/>
</dbReference>
<feature type="domain" description="Ketoreductase" evidence="3">
    <location>
        <begin position="8"/>
        <end position="218"/>
    </location>
</feature>
<gene>
    <name evidence="4" type="ORF">EV193_101321</name>
</gene>
<dbReference type="Pfam" id="PF13561">
    <property type="entry name" value="adh_short_C2"/>
    <property type="match status" value="1"/>
</dbReference>
<proteinExistence type="inferred from homology"/>
<evidence type="ECO:0000259" key="3">
    <source>
        <dbReference type="SMART" id="SM00822"/>
    </source>
</evidence>
<accession>A0A4Q7L553</accession>
<dbReference type="Proteomes" id="UP000294257">
    <property type="component" value="Unassembled WGS sequence"/>
</dbReference>
<comment type="similarity">
    <text evidence="1">Belongs to the short-chain dehydrogenases/reductases (SDR) family.</text>
</comment>
<dbReference type="PRINTS" id="PR00081">
    <property type="entry name" value="GDHRDH"/>
</dbReference>
<dbReference type="Gene3D" id="3.40.50.720">
    <property type="entry name" value="NAD(P)-binding Rossmann-like Domain"/>
    <property type="match status" value="1"/>
</dbReference>
<dbReference type="EMBL" id="SGWQ01000001">
    <property type="protein sequence ID" value="RZS44445.1"/>
    <property type="molecule type" value="Genomic_DNA"/>
</dbReference>
<evidence type="ECO:0000256" key="1">
    <source>
        <dbReference type="ARBA" id="ARBA00006484"/>
    </source>
</evidence>
<dbReference type="RefSeq" id="WP_207222452.1">
    <property type="nucleotide sequence ID" value="NZ_SGWQ01000001.1"/>
</dbReference>
<organism evidence="4 5">
    <name type="scientific">Herbihabitans rhizosphaerae</name>
    <dbReference type="NCBI Taxonomy" id="1872711"/>
    <lineage>
        <taxon>Bacteria</taxon>
        <taxon>Bacillati</taxon>
        <taxon>Actinomycetota</taxon>
        <taxon>Actinomycetes</taxon>
        <taxon>Pseudonocardiales</taxon>
        <taxon>Pseudonocardiaceae</taxon>
        <taxon>Herbihabitans</taxon>
    </lineage>
</organism>
<evidence type="ECO:0000256" key="2">
    <source>
        <dbReference type="ARBA" id="ARBA00023002"/>
    </source>
</evidence>
<dbReference type="SUPFAM" id="SSF51735">
    <property type="entry name" value="NAD(P)-binding Rossmann-fold domains"/>
    <property type="match status" value="1"/>
</dbReference>
<evidence type="ECO:0000313" key="4">
    <source>
        <dbReference type="EMBL" id="RZS44445.1"/>
    </source>
</evidence>
<dbReference type="SMART" id="SM00822">
    <property type="entry name" value="PKS_KR"/>
    <property type="match status" value="1"/>
</dbReference>
<keyword evidence="5" id="KW-1185">Reference proteome</keyword>
<dbReference type="PROSITE" id="PS00061">
    <property type="entry name" value="ADH_SHORT"/>
    <property type="match status" value="1"/>
</dbReference>
<dbReference type="InterPro" id="IPR002347">
    <property type="entry name" value="SDR_fam"/>
</dbReference>
<reference evidence="4 5" key="1">
    <citation type="submission" date="2019-02" db="EMBL/GenBank/DDBJ databases">
        <title>Genomic Encyclopedia of Type Strains, Phase IV (KMG-IV): sequencing the most valuable type-strain genomes for metagenomic binning, comparative biology and taxonomic classification.</title>
        <authorList>
            <person name="Goeker M."/>
        </authorList>
    </citation>
    <scope>NUCLEOTIDE SEQUENCE [LARGE SCALE GENOMIC DNA]</scope>
    <source>
        <strain evidence="4 5">DSM 101727</strain>
    </source>
</reference>
<protein>
    <submittedName>
        <fullName evidence="4">3-oxoacyl-[acyl-carrier protein] reductase</fullName>
    </submittedName>
</protein>
<dbReference type="PANTHER" id="PTHR43639">
    <property type="entry name" value="OXIDOREDUCTASE, SHORT-CHAIN DEHYDROGENASE/REDUCTASE FAMILY (AFU_ORTHOLOGUE AFUA_5G02870)"/>
    <property type="match status" value="1"/>
</dbReference>
<evidence type="ECO:0000313" key="5">
    <source>
        <dbReference type="Proteomes" id="UP000294257"/>
    </source>
</evidence>
<dbReference type="PANTHER" id="PTHR43639:SF1">
    <property type="entry name" value="SHORT-CHAIN DEHYDROGENASE_REDUCTASE FAMILY PROTEIN"/>
    <property type="match status" value="1"/>
</dbReference>
<dbReference type="InterPro" id="IPR036291">
    <property type="entry name" value="NAD(P)-bd_dom_sf"/>
</dbReference>
<keyword evidence="2" id="KW-0560">Oxidoreductase</keyword>